<keyword evidence="1" id="KW-0378">Hydrolase</keyword>
<sequence length="257" mass="29023">MKITQIRNATQILEYAGKKILIDPMLADKDAYEGFQGTVHSEIRIPTVSLPLSMEIILDVDAIFITHTHPDHWDSAAVEKIPKETLIFVQNKADEEVLRSQDFTNLKIFTEIGEYEGIKITPTKCQHGYDILYSKFGDLLGEVHGIIFEHPGEPKIYFASDTIWIPAVEEIMKKEKPDVVVLNCGWAHFLGFGPIIMGKEDIIKTHITLPEAKIVATHLEAVNHTLVTRDELKKYAIDNKIDEFVFVPADGETITLV</sequence>
<dbReference type="PANTHER" id="PTHR43546:SF9">
    <property type="entry name" value="L-ASCORBATE-6-PHOSPHATE LACTONASE ULAG-RELATED"/>
    <property type="match status" value="1"/>
</dbReference>
<dbReference type="InterPro" id="IPR050114">
    <property type="entry name" value="UPF0173_UPF0282_UlaG_hydrolase"/>
</dbReference>
<dbReference type="InterPro" id="IPR036866">
    <property type="entry name" value="RibonucZ/Hydroxyglut_hydro"/>
</dbReference>
<dbReference type="Proteomes" id="UP001057375">
    <property type="component" value="Unassembled WGS sequence"/>
</dbReference>
<evidence type="ECO:0000313" key="4">
    <source>
        <dbReference type="Proteomes" id="UP001057375"/>
    </source>
</evidence>
<reference evidence="3" key="1">
    <citation type="submission" date="2022-03" db="EMBL/GenBank/DDBJ databases">
        <title>Draft genome sequence of Aduncisulcus paluster, a free-living microaerophilic Fornicata.</title>
        <authorList>
            <person name="Yuyama I."/>
            <person name="Kume K."/>
            <person name="Tamura T."/>
            <person name="Inagaki Y."/>
            <person name="Hashimoto T."/>
        </authorList>
    </citation>
    <scope>NUCLEOTIDE SEQUENCE</scope>
    <source>
        <strain evidence="3">NY0171</strain>
    </source>
</reference>
<dbReference type="PANTHER" id="PTHR43546">
    <property type="entry name" value="UPF0173 METAL-DEPENDENT HYDROLASE MJ1163-RELATED"/>
    <property type="match status" value="1"/>
</dbReference>
<keyword evidence="4" id="KW-1185">Reference proteome</keyword>
<proteinExistence type="predicted"/>
<dbReference type="Pfam" id="PF12706">
    <property type="entry name" value="Lactamase_B_2"/>
    <property type="match status" value="1"/>
</dbReference>
<organism evidence="3 4">
    <name type="scientific">Aduncisulcus paluster</name>
    <dbReference type="NCBI Taxonomy" id="2918883"/>
    <lineage>
        <taxon>Eukaryota</taxon>
        <taxon>Metamonada</taxon>
        <taxon>Carpediemonas-like organisms</taxon>
        <taxon>Aduncisulcus</taxon>
    </lineage>
</organism>
<evidence type="ECO:0000313" key="3">
    <source>
        <dbReference type="EMBL" id="GKT32402.1"/>
    </source>
</evidence>
<protein>
    <submittedName>
        <fullName evidence="3">MBL fold metallo-hydrolase</fullName>
    </submittedName>
</protein>
<dbReference type="InterPro" id="IPR001279">
    <property type="entry name" value="Metallo-B-lactamas"/>
</dbReference>
<feature type="domain" description="Metallo-beta-lactamase" evidence="2">
    <location>
        <begin position="20"/>
        <end position="218"/>
    </location>
</feature>
<evidence type="ECO:0000256" key="1">
    <source>
        <dbReference type="ARBA" id="ARBA00022801"/>
    </source>
</evidence>
<comment type="caution">
    <text evidence="3">The sequence shown here is derived from an EMBL/GenBank/DDBJ whole genome shotgun (WGS) entry which is preliminary data.</text>
</comment>
<evidence type="ECO:0000259" key="2">
    <source>
        <dbReference type="Pfam" id="PF12706"/>
    </source>
</evidence>
<name>A0ABQ5KIR6_9EUKA</name>
<dbReference type="SUPFAM" id="SSF56281">
    <property type="entry name" value="Metallo-hydrolase/oxidoreductase"/>
    <property type="match status" value="1"/>
</dbReference>
<accession>A0ABQ5KIR6</accession>
<gene>
    <name evidence="3" type="ORF">ADUPG1_006571</name>
</gene>
<dbReference type="Gene3D" id="3.60.15.10">
    <property type="entry name" value="Ribonuclease Z/Hydroxyacylglutathione hydrolase-like"/>
    <property type="match status" value="1"/>
</dbReference>
<dbReference type="EMBL" id="BQXS01009982">
    <property type="protein sequence ID" value="GKT32402.1"/>
    <property type="molecule type" value="Genomic_DNA"/>
</dbReference>